<reference evidence="3" key="2">
    <citation type="submission" date="2019-10" db="EMBL/GenBank/DDBJ databases">
        <title>A de novo genome assembly of a pear dwarfing rootstock.</title>
        <authorList>
            <person name="Wang F."/>
            <person name="Wang J."/>
            <person name="Li S."/>
            <person name="Zhang Y."/>
            <person name="Fang M."/>
            <person name="Ma L."/>
            <person name="Zhao Y."/>
            <person name="Jiang S."/>
        </authorList>
    </citation>
    <scope>NUCLEOTIDE SEQUENCE [LARGE SCALE GENOMIC DNA]</scope>
</reference>
<name>A0A5N5FGP2_9ROSA</name>
<reference evidence="2 3" key="3">
    <citation type="submission" date="2019-11" db="EMBL/GenBank/DDBJ databases">
        <title>A de novo genome assembly of a pear dwarfing rootstock.</title>
        <authorList>
            <person name="Wang F."/>
            <person name="Wang J."/>
            <person name="Li S."/>
            <person name="Zhang Y."/>
            <person name="Fang M."/>
            <person name="Ma L."/>
            <person name="Zhao Y."/>
            <person name="Jiang S."/>
        </authorList>
    </citation>
    <scope>NUCLEOTIDE SEQUENCE [LARGE SCALE GENOMIC DNA]</scope>
    <source>
        <strain evidence="2">S2</strain>
        <tissue evidence="2">Leaf</tissue>
    </source>
</reference>
<sequence>MADASSEYFPLFPSVIPEPILADKNGTAEAKNATSSSSDNSSDEESDEEEMKWLFLSCVTVWFKAPESKVAAKNDPAAVIKEKEVSAESLDESSDDSEDDDEIPAKVTAQKPAATGKKGPSAHQWLLRRQTNGSSGSEESSESEDEEVVKKVERMFQAPLMIVQRKRRFVSF</sequence>
<feature type="region of interest" description="Disordered" evidence="1">
    <location>
        <begin position="23"/>
        <end position="50"/>
    </location>
</feature>
<dbReference type="EMBL" id="SMOL01000753">
    <property type="protein sequence ID" value="KAB2600412.1"/>
    <property type="molecule type" value="Genomic_DNA"/>
</dbReference>
<accession>A0A5N5FGP2</accession>
<evidence type="ECO:0000313" key="2">
    <source>
        <dbReference type="EMBL" id="KAB2600412.1"/>
    </source>
</evidence>
<organism evidence="2 3">
    <name type="scientific">Pyrus ussuriensis x Pyrus communis</name>
    <dbReference type="NCBI Taxonomy" id="2448454"/>
    <lineage>
        <taxon>Eukaryota</taxon>
        <taxon>Viridiplantae</taxon>
        <taxon>Streptophyta</taxon>
        <taxon>Embryophyta</taxon>
        <taxon>Tracheophyta</taxon>
        <taxon>Spermatophyta</taxon>
        <taxon>Magnoliopsida</taxon>
        <taxon>eudicotyledons</taxon>
        <taxon>Gunneridae</taxon>
        <taxon>Pentapetalae</taxon>
        <taxon>rosids</taxon>
        <taxon>fabids</taxon>
        <taxon>Rosales</taxon>
        <taxon>Rosaceae</taxon>
        <taxon>Amygdaloideae</taxon>
        <taxon>Maleae</taxon>
        <taxon>Pyrus</taxon>
    </lineage>
</organism>
<keyword evidence="3" id="KW-1185">Reference proteome</keyword>
<feature type="compositionally biased region" description="Acidic residues" evidence="1">
    <location>
        <begin position="41"/>
        <end position="50"/>
    </location>
</feature>
<evidence type="ECO:0000313" key="3">
    <source>
        <dbReference type="Proteomes" id="UP000327157"/>
    </source>
</evidence>
<reference evidence="2 3" key="1">
    <citation type="submission" date="2019-09" db="EMBL/GenBank/DDBJ databases">
        <authorList>
            <person name="Ou C."/>
        </authorList>
    </citation>
    <scope>NUCLEOTIDE SEQUENCE [LARGE SCALE GENOMIC DNA]</scope>
    <source>
        <strain evidence="2">S2</strain>
        <tissue evidence="2">Leaf</tissue>
    </source>
</reference>
<protein>
    <submittedName>
        <fullName evidence="2">Nucleolin 1-like</fullName>
    </submittedName>
</protein>
<dbReference type="Proteomes" id="UP000327157">
    <property type="component" value="Chromosome 13"/>
</dbReference>
<feature type="compositionally biased region" description="Acidic residues" evidence="1">
    <location>
        <begin position="89"/>
        <end position="102"/>
    </location>
</feature>
<comment type="caution">
    <text evidence="2">The sequence shown here is derived from an EMBL/GenBank/DDBJ whole genome shotgun (WGS) entry which is preliminary data.</text>
</comment>
<gene>
    <name evidence="2" type="ORF">D8674_010683</name>
</gene>
<feature type="region of interest" description="Disordered" evidence="1">
    <location>
        <begin position="69"/>
        <end position="149"/>
    </location>
</feature>
<dbReference type="AlphaFoldDB" id="A0A5N5FGP2"/>
<evidence type="ECO:0000256" key="1">
    <source>
        <dbReference type="SAM" id="MobiDB-lite"/>
    </source>
</evidence>
<proteinExistence type="predicted"/>